<reference evidence="2 3" key="2">
    <citation type="submission" date="2013-04" db="EMBL/GenBank/DDBJ databases">
        <authorList>
            <person name="Fiebig A."/>
            <person name="Pradella S."/>
            <person name="Wagner-Doebler I."/>
        </authorList>
    </citation>
    <scope>NUCLEOTIDE SEQUENCE [LARGE SCALE GENOMIC DNA]</scope>
    <source>
        <strain evidence="3">DSM 17067 / NCIMB 14079 / DFL-11</strain>
    </source>
</reference>
<dbReference type="EMBL" id="ACCU02000003">
    <property type="protein sequence ID" value="EEE45227.1"/>
    <property type="molecule type" value="Genomic_DNA"/>
</dbReference>
<accession>A0A5E8GYM5</accession>
<evidence type="ECO:0000313" key="3">
    <source>
        <dbReference type="Proteomes" id="UP000004703"/>
    </source>
</evidence>
<dbReference type="RefSeq" id="WP_008193013.1">
    <property type="nucleotide sequence ID" value="NZ_CM011002.1"/>
</dbReference>
<organism evidence="2 3">
    <name type="scientific">Roseibium alexandrii (strain DSM 17067 / NCIMB 14079 / DFL-11)</name>
    <name type="common">Labrenzia alexandrii</name>
    <dbReference type="NCBI Taxonomy" id="244592"/>
    <lineage>
        <taxon>Bacteria</taxon>
        <taxon>Pseudomonadati</taxon>
        <taxon>Pseudomonadota</taxon>
        <taxon>Alphaproteobacteria</taxon>
        <taxon>Hyphomicrobiales</taxon>
        <taxon>Stappiaceae</taxon>
        <taxon>Roseibium</taxon>
    </lineage>
</organism>
<protein>
    <submittedName>
        <fullName evidence="2">Uncharacterized protein</fullName>
    </submittedName>
</protein>
<sequence length="70" mass="7334">MSEVESPVETMANRKTSDSNEKLQLSVKKADSAFGIGAFEVKVVGAPANSSTVVLTSPRSFAFKKAVSGN</sequence>
<comment type="caution">
    <text evidence="2">The sequence shown here is derived from an EMBL/GenBank/DDBJ whole genome shotgun (WGS) entry which is preliminary data.</text>
</comment>
<evidence type="ECO:0000313" key="2">
    <source>
        <dbReference type="EMBL" id="EEE45227.1"/>
    </source>
</evidence>
<gene>
    <name evidence="2" type="ORF">SADFL11_2516</name>
</gene>
<proteinExistence type="predicted"/>
<feature type="region of interest" description="Disordered" evidence="1">
    <location>
        <begin position="1"/>
        <end position="23"/>
    </location>
</feature>
<dbReference type="AlphaFoldDB" id="A0A5E8GYM5"/>
<name>A0A5E8GYM5_ROSAD</name>
<evidence type="ECO:0000256" key="1">
    <source>
        <dbReference type="SAM" id="MobiDB-lite"/>
    </source>
</evidence>
<dbReference type="Proteomes" id="UP000004703">
    <property type="component" value="Chromosome"/>
</dbReference>
<reference evidence="2 3" key="1">
    <citation type="submission" date="2008-01" db="EMBL/GenBank/DDBJ databases">
        <authorList>
            <person name="Wagner-Dobler I."/>
            <person name="Ferriera S."/>
            <person name="Johnson J."/>
            <person name="Kravitz S."/>
            <person name="Beeson K."/>
            <person name="Sutton G."/>
            <person name="Rogers Y.-H."/>
            <person name="Friedman R."/>
            <person name="Frazier M."/>
            <person name="Venter J.C."/>
        </authorList>
    </citation>
    <scope>NUCLEOTIDE SEQUENCE [LARGE SCALE GENOMIC DNA]</scope>
    <source>
        <strain evidence="3">DSM 17067 / NCIMB 14079 / DFL-11</strain>
    </source>
</reference>